<feature type="compositionally biased region" description="Low complexity" evidence="1">
    <location>
        <begin position="854"/>
        <end position="867"/>
    </location>
</feature>
<feature type="region of interest" description="Disordered" evidence="1">
    <location>
        <begin position="552"/>
        <end position="591"/>
    </location>
</feature>
<protein>
    <submittedName>
        <fullName evidence="2">Uncharacterized protein</fullName>
    </submittedName>
</protein>
<proteinExistence type="predicted"/>
<feature type="region of interest" description="Disordered" evidence="1">
    <location>
        <begin position="781"/>
        <end position="868"/>
    </location>
</feature>
<reference evidence="2 3" key="1">
    <citation type="journal article" date="2010" name="Science">
        <title>Genomic analysis of organismal complexity in the multicellular green alga Volvox carteri.</title>
        <authorList>
            <person name="Prochnik S.E."/>
            <person name="Umen J."/>
            <person name="Nedelcu A.M."/>
            <person name="Hallmann A."/>
            <person name="Miller S.M."/>
            <person name="Nishii I."/>
            <person name="Ferris P."/>
            <person name="Kuo A."/>
            <person name="Mitros T."/>
            <person name="Fritz-Laylin L.K."/>
            <person name="Hellsten U."/>
            <person name="Chapman J."/>
            <person name="Simakov O."/>
            <person name="Rensing S.A."/>
            <person name="Terry A."/>
            <person name="Pangilinan J."/>
            <person name="Kapitonov V."/>
            <person name="Jurka J."/>
            <person name="Salamov A."/>
            <person name="Shapiro H."/>
            <person name="Schmutz J."/>
            <person name="Grimwood J."/>
            <person name="Lindquist E."/>
            <person name="Lucas S."/>
            <person name="Grigoriev I.V."/>
            <person name="Schmitt R."/>
            <person name="Kirk D."/>
            <person name="Rokhsar D.S."/>
        </authorList>
    </citation>
    <scope>NUCLEOTIDE SEQUENCE [LARGE SCALE GENOMIC DNA]</scope>
    <source>
        <strain evidence="3">f. Nagariensis / Eve</strain>
    </source>
</reference>
<dbReference type="InParanoid" id="D8TZ79"/>
<feature type="compositionally biased region" description="Low complexity" evidence="1">
    <location>
        <begin position="446"/>
        <end position="456"/>
    </location>
</feature>
<dbReference type="GeneID" id="9615767"/>
<feature type="region of interest" description="Disordered" evidence="1">
    <location>
        <begin position="421"/>
        <end position="469"/>
    </location>
</feature>
<accession>D8TZ79</accession>
<dbReference type="EMBL" id="GL378346">
    <property type="protein sequence ID" value="EFJ47229.1"/>
    <property type="molecule type" value="Genomic_DNA"/>
</dbReference>
<organism evidence="3">
    <name type="scientific">Volvox carteri f. nagariensis</name>
    <dbReference type="NCBI Taxonomy" id="3068"/>
    <lineage>
        <taxon>Eukaryota</taxon>
        <taxon>Viridiplantae</taxon>
        <taxon>Chlorophyta</taxon>
        <taxon>core chlorophytes</taxon>
        <taxon>Chlorophyceae</taxon>
        <taxon>CS clade</taxon>
        <taxon>Chlamydomonadales</taxon>
        <taxon>Volvocaceae</taxon>
        <taxon>Volvox</taxon>
    </lineage>
</organism>
<evidence type="ECO:0000256" key="1">
    <source>
        <dbReference type="SAM" id="MobiDB-lite"/>
    </source>
</evidence>
<feature type="compositionally biased region" description="Gly residues" evidence="1">
    <location>
        <begin position="457"/>
        <end position="467"/>
    </location>
</feature>
<dbReference type="KEGG" id="vcn:VOLCADRAFT_92271"/>
<feature type="compositionally biased region" description="Low complexity" evidence="1">
    <location>
        <begin position="677"/>
        <end position="692"/>
    </location>
</feature>
<feature type="region of interest" description="Disordered" evidence="1">
    <location>
        <begin position="645"/>
        <end position="698"/>
    </location>
</feature>
<feature type="compositionally biased region" description="Low complexity" evidence="1">
    <location>
        <begin position="934"/>
        <end position="951"/>
    </location>
</feature>
<feature type="region of interest" description="Disordered" evidence="1">
    <location>
        <begin position="933"/>
        <end position="960"/>
    </location>
</feature>
<evidence type="ECO:0000313" key="3">
    <source>
        <dbReference type="Proteomes" id="UP000001058"/>
    </source>
</evidence>
<keyword evidence="3" id="KW-1185">Reference proteome</keyword>
<dbReference type="OrthoDB" id="10437780at2759"/>
<feature type="compositionally biased region" description="Low complexity" evidence="1">
    <location>
        <begin position="557"/>
        <end position="567"/>
    </location>
</feature>
<sequence>MPSLSGVVRQELRRYSDKLCKALAGIHQRGPVTKIEHVTAILSEVHALFEDDFLDRLEPSGWIQPLLESSLVAKSAQLIDCILQTYFQAKDAGLFSVAAVSGDHVKRYIWAQLVALEILQAAFPIQWAVQAVQIEALSTPVPQRLGGRLLEHLSSASLLQALADATRFVKEELWTAVSDGSARASPICDFSSKAEATTDDTARRRRGVLDIFGPRLDRVLGNAGGGGHGSDAAGAAGARVLTFVAQHLSCLSASFEEDQLTEPHGSASIVPALTKLLASLTDSGVLTALCAAVLSAPPGTSPPRHGDAVADDFTMTIAEVQLTTCMALWDISALVAAYGTPVAALLAAPEVLQLRRAALEQLVDVIHILVDAAVGAVNMSQDFGARAASTAAEQLFPSRFGAADLTMRVCRALYGHAAAGDPKPMPGRGSSPWQSPYMSAGGGGSTMAASSRSTSSGGTGGGGGSGGLSLQQRIQLADDGSSVEIALRIRMLHASPAELHLCAPAVVSVRGWVQRLAAAAAAAAASTAGSTAAAGASTNAASQPGLTPHLAVEEESPAPSQLSSPSSADGTTLYGDDHSPTPYPATGHEDHLTSLEGDLQQKQRCSPMTVRGGGGAAAAAAAASPADSPTPVAAQAGTQCLPIASEHGPSVATARGSKQKTKSAARRIFSSSTGQLPGQSGSVSAGPSSPVRQSRRLSDSLRRSFERLRNWVSSRRSHEAFAAPADLEAEAVLPVRVLTPLRHGSAPGGSGGGVDDKSRPRMQTVPSALLHSDSGAATPHAQKYLLSSPPPQPAMEVDQQVPRSYPGTPPCAQPPPPPPRYMTTTAPTSIALGTPPRPPPSSGGGVGSSNRLRAAASPSSTFVPSPSTRLAPPAAIDIIARVPVVHSPGHVYSVGGYLYGSSAGGYPYGNSSSTGGGGTDRLISGGRILPAAQGLSSPGGIPTSTPPTSNGFQTGSESPGAVRGLGIAGGACPAKGHFSAVVAATAAAAPTVQGLASPVAAVPPLPEAPPPPRRRSVLRSGVLTAPLRLLRRRHRRDLQMDAEGCPLWQGQGQLARTLRL</sequence>
<name>D8TZ79_VOLCA</name>
<gene>
    <name evidence="2" type="ORF">VOLCADRAFT_92271</name>
</gene>
<dbReference type="Proteomes" id="UP000001058">
    <property type="component" value="Unassembled WGS sequence"/>
</dbReference>
<feature type="region of interest" description="Disordered" evidence="1">
    <location>
        <begin position="741"/>
        <end position="760"/>
    </location>
</feature>
<dbReference type="AlphaFoldDB" id="D8TZ79"/>
<feature type="compositionally biased region" description="Pro residues" evidence="1">
    <location>
        <begin position="807"/>
        <end position="820"/>
    </location>
</feature>
<dbReference type="RefSeq" id="XP_002951778.1">
    <property type="nucleotide sequence ID" value="XM_002951732.1"/>
</dbReference>
<evidence type="ECO:0000313" key="2">
    <source>
        <dbReference type="EMBL" id="EFJ47229.1"/>
    </source>
</evidence>